<dbReference type="Pfam" id="PF13912">
    <property type="entry name" value="zf-C2H2_6"/>
    <property type="match status" value="2"/>
</dbReference>
<keyword evidence="6" id="KW-0805">Transcription regulation</keyword>
<reference evidence="13" key="1">
    <citation type="journal article" date="2013" name="Science">
        <title>The Amborella genome and the evolution of flowering plants.</title>
        <authorList>
            <consortium name="Amborella Genome Project"/>
        </authorList>
    </citation>
    <scope>NUCLEOTIDE SEQUENCE [LARGE SCALE GENOMIC DNA]</scope>
</reference>
<dbReference type="PANTHER" id="PTHR26374">
    <property type="entry name" value="ZINC FINGER PROTEIN ZAT5"/>
    <property type="match status" value="1"/>
</dbReference>
<keyword evidence="13" id="KW-1185">Reference proteome</keyword>
<protein>
    <recommendedName>
        <fullName evidence="11">C2H2-type domain-containing protein</fullName>
    </recommendedName>
</protein>
<dbReference type="PROSITE" id="PS00028">
    <property type="entry name" value="ZINC_FINGER_C2H2_1"/>
    <property type="match status" value="2"/>
</dbReference>
<dbReference type="HOGENOM" id="CLU_1231384_0_0_1"/>
<dbReference type="AlphaFoldDB" id="W1P1C8"/>
<evidence type="ECO:0000256" key="6">
    <source>
        <dbReference type="ARBA" id="ARBA00023015"/>
    </source>
</evidence>
<dbReference type="GO" id="GO:0005634">
    <property type="term" value="C:nucleus"/>
    <property type="evidence" value="ECO:0007669"/>
    <property type="project" value="UniProtKB-SubCell"/>
</dbReference>
<feature type="compositionally biased region" description="Polar residues" evidence="10">
    <location>
        <begin position="181"/>
        <end position="192"/>
    </location>
</feature>
<dbReference type="STRING" id="13333.W1P1C8"/>
<dbReference type="PROSITE" id="PS50157">
    <property type="entry name" value="ZINC_FINGER_C2H2_2"/>
    <property type="match status" value="2"/>
</dbReference>
<keyword evidence="2" id="KW-0479">Metal-binding</keyword>
<keyword evidence="7" id="KW-0804">Transcription</keyword>
<sequence length="192" mass="21436">MDSEPLSLTLSLSPYQPSPTTIHPLFSSLSLPLYQDNGTISTTLLSVPQQDSSHPSLISYSSTSKQYSDNHAQDLEDVAEHSFVTRDFGNGHTKDLQNSSNHVQDFSNCHRCNLCSKSFTSGQALGGHRTIHREVLSKMNSKEKKRERNGERFYECRVCRKRFKSSQALGGHMGAHRLPTEGSSSKSFLVFL</sequence>
<proteinExistence type="predicted"/>
<dbReference type="GO" id="GO:0008270">
    <property type="term" value="F:zinc ion binding"/>
    <property type="evidence" value="ECO:0007669"/>
    <property type="project" value="UniProtKB-KW"/>
</dbReference>
<comment type="subcellular location">
    <subcellularLocation>
        <location evidence="1">Nucleus</location>
    </subcellularLocation>
</comment>
<feature type="region of interest" description="Disordered" evidence="10">
    <location>
        <begin position="170"/>
        <end position="192"/>
    </location>
</feature>
<accession>W1P1C8</accession>
<dbReference type="eggNOG" id="KOG1721">
    <property type="taxonomic scope" value="Eukaryota"/>
</dbReference>
<feature type="domain" description="C2H2-type" evidence="11">
    <location>
        <begin position="154"/>
        <end position="181"/>
    </location>
</feature>
<keyword evidence="8" id="KW-0539">Nucleus</keyword>
<evidence type="ECO:0000256" key="9">
    <source>
        <dbReference type="PROSITE-ProRule" id="PRU00042"/>
    </source>
</evidence>
<evidence type="ECO:0000256" key="2">
    <source>
        <dbReference type="ARBA" id="ARBA00022723"/>
    </source>
</evidence>
<organism evidence="12 13">
    <name type="scientific">Amborella trichopoda</name>
    <dbReference type="NCBI Taxonomy" id="13333"/>
    <lineage>
        <taxon>Eukaryota</taxon>
        <taxon>Viridiplantae</taxon>
        <taxon>Streptophyta</taxon>
        <taxon>Embryophyta</taxon>
        <taxon>Tracheophyta</taxon>
        <taxon>Spermatophyta</taxon>
        <taxon>Magnoliopsida</taxon>
        <taxon>Amborellales</taxon>
        <taxon>Amborellaceae</taxon>
        <taxon>Amborella</taxon>
    </lineage>
</organism>
<evidence type="ECO:0000256" key="7">
    <source>
        <dbReference type="ARBA" id="ARBA00023163"/>
    </source>
</evidence>
<evidence type="ECO:0000256" key="10">
    <source>
        <dbReference type="SAM" id="MobiDB-lite"/>
    </source>
</evidence>
<evidence type="ECO:0000256" key="3">
    <source>
        <dbReference type="ARBA" id="ARBA00022737"/>
    </source>
</evidence>
<dbReference type="Gramene" id="ERN00745">
    <property type="protein sequence ID" value="ERN00745"/>
    <property type="gene ID" value="AMTR_s00106p00121490"/>
</dbReference>
<dbReference type="SUPFAM" id="SSF57667">
    <property type="entry name" value="beta-beta-alpha zinc fingers"/>
    <property type="match status" value="1"/>
</dbReference>
<dbReference type="Proteomes" id="UP000017836">
    <property type="component" value="Unassembled WGS sequence"/>
</dbReference>
<dbReference type="PANTHER" id="PTHR26374:SF456">
    <property type="entry name" value="ZINC FINGER PROTEIN ZAT5-LIKE"/>
    <property type="match status" value="1"/>
</dbReference>
<evidence type="ECO:0000256" key="5">
    <source>
        <dbReference type="ARBA" id="ARBA00022833"/>
    </source>
</evidence>
<evidence type="ECO:0000256" key="8">
    <source>
        <dbReference type="ARBA" id="ARBA00023242"/>
    </source>
</evidence>
<evidence type="ECO:0000259" key="11">
    <source>
        <dbReference type="PROSITE" id="PS50157"/>
    </source>
</evidence>
<evidence type="ECO:0000256" key="4">
    <source>
        <dbReference type="ARBA" id="ARBA00022771"/>
    </source>
</evidence>
<feature type="domain" description="C2H2-type" evidence="11">
    <location>
        <begin position="110"/>
        <end position="132"/>
    </location>
</feature>
<dbReference type="Gene3D" id="3.30.160.60">
    <property type="entry name" value="Classic Zinc Finger"/>
    <property type="match status" value="2"/>
</dbReference>
<evidence type="ECO:0000256" key="1">
    <source>
        <dbReference type="ARBA" id="ARBA00004123"/>
    </source>
</evidence>
<gene>
    <name evidence="12" type="ORF">AMTR_s00106p00121490</name>
</gene>
<keyword evidence="3" id="KW-0677">Repeat</keyword>
<keyword evidence="4 9" id="KW-0863">Zinc-finger</keyword>
<dbReference type="InterPro" id="IPR036236">
    <property type="entry name" value="Znf_C2H2_sf"/>
</dbReference>
<dbReference type="InterPro" id="IPR013087">
    <property type="entry name" value="Znf_C2H2_type"/>
</dbReference>
<keyword evidence="5" id="KW-0862">Zinc</keyword>
<dbReference type="EMBL" id="KI394815">
    <property type="protein sequence ID" value="ERN00745.1"/>
    <property type="molecule type" value="Genomic_DNA"/>
</dbReference>
<dbReference type="SMART" id="SM00355">
    <property type="entry name" value="ZnF_C2H2"/>
    <property type="match status" value="2"/>
</dbReference>
<evidence type="ECO:0000313" key="13">
    <source>
        <dbReference type="Proteomes" id="UP000017836"/>
    </source>
</evidence>
<evidence type="ECO:0000313" key="12">
    <source>
        <dbReference type="EMBL" id="ERN00745.1"/>
    </source>
</evidence>
<name>W1P1C8_AMBTC</name>